<evidence type="ECO:0000256" key="1">
    <source>
        <dbReference type="ARBA" id="ARBA00022723"/>
    </source>
</evidence>
<sequence>MFHLAHISDIHLSPLPGITYRELASKRITGYINWRRNRQGVMTSGALEALIADMQAQAPDHIAITGDLVNLALDLEVKAARLWLETLGDPADVSVVPGNHDAYVPGALDNACRIWEPWMRGDGVDNAGHRVEFPYLRVRDGVALIGVSSARATAPFMASGDFGRGQAKRLAQMLDETAGRGLFRVVMIHHPPVRGAAPAHKRLYGIGRFQKIIRKHGAELILHGHTHLATRYEIDGPSWKVPVICVPSASQSFGERRPAARFNLFTIGKADGKWTCRWIERGVIGSDKQIATIAEHELDVAHDLQSSTGS</sequence>
<dbReference type="PANTHER" id="PTHR42988:SF2">
    <property type="entry name" value="CYCLIC NUCLEOTIDE PHOSPHODIESTERASE CBUA0032-RELATED"/>
    <property type="match status" value="1"/>
</dbReference>
<keyword evidence="3" id="KW-0408">Iron</keyword>
<dbReference type="Gene3D" id="3.60.21.10">
    <property type="match status" value="1"/>
</dbReference>
<dbReference type="STRING" id="1494590.ATN84_11730"/>
<proteinExistence type="inferred from homology"/>
<evidence type="ECO:0000256" key="2">
    <source>
        <dbReference type="ARBA" id="ARBA00022801"/>
    </source>
</evidence>
<dbReference type="GO" id="GO:0046872">
    <property type="term" value="F:metal ion binding"/>
    <property type="evidence" value="ECO:0007669"/>
    <property type="project" value="UniProtKB-KW"/>
</dbReference>
<dbReference type="CDD" id="cd00838">
    <property type="entry name" value="MPP_superfamily"/>
    <property type="match status" value="1"/>
</dbReference>
<dbReference type="OrthoDB" id="9794568at2"/>
<dbReference type="RefSeq" id="WP_068882272.1">
    <property type="nucleotide sequence ID" value="NZ_LNTU01000023.1"/>
</dbReference>
<evidence type="ECO:0000256" key="3">
    <source>
        <dbReference type="ARBA" id="ARBA00023004"/>
    </source>
</evidence>
<comment type="caution">
    <text evidence="6">The sequence shown here is derived from an EMBL/GenBank/DDBJ whole genome shotgun (WGS) entry which is preliminary data.</text>
</comment>
<evidence type="ECO:0000313" key="7">
    <source>
        <dbReference type="Proteomes" id="UP000070107"/>
    </source>
</evidence>
<feature type="domain" description="Calcineurin-like phosphoesterase" evidence="5">
    <location>
        <begin position="3"/>
        <end position="227"/>
    </location>
</feature>
<dbReference type="SUPFAM" id="SSF56300">
    <property type="entry name" value="Metallo-dependent phosphatases"/>
    <property type="match status" value="1"/>
</dbReference>
<dbReference type="EMBL" id="LNTU01000023">
    <property type="protein sequence ID" value="KXF76701.1"/>
    <property type="molecule type" value="Genomic_DNA"/>
</dbReference>
<keyword evidence="2" id="KW-0378">Hydrolase</keyword>
<accession>A0A135HU33</accession>
<dbReference type="InterPro" id="IPR029052">
    <property type="entry name" value="Metallo-depent_PP-like"/>
</dbReference>
<reference evidence="6 7" key="1">
    <citation type="submission" date="2015-11" db="EMBL/GenBank/DDBJ databases">
        <title>Draft genome sequence of Paramesorhizobium deserti A-3-E, a strain highly resistant to diverse beta-lactam antibiotics.</title>
        <authorList>
            <person name="Lv R."/>
            <person name="Yang X."/>
            <person name="Fang N."/>
            <person name="Guo J."/>
            <person name="Luo X."/>
            <person name="Peng F."/>
            <person name="Yang R."/>
            <person name="Cui Y."/>
            <person name="Fang C."/>
            <person name="Song Y."/>
        </authorList>
    </citation>
    <scope>NUCLEOTIDE SEQUENCE [LARGE SCALE GENOMIC DNA]</scope>
    <source>
        <strain evidence="6 7">A-3-E</strain>
    </source>
</reference>
<dbReference type="InterPro" id="IPR050884">
    <property type="entry name" value="CNP_phosphodiesterase-III"/>
</dbReference>
<dbReference type="PANTHER" id="PTHR42988">
    <property type="entry name" value="PHOSPHOHYDROLASE"/>
    <property type="match status" value="1"/>
</dbReference>
<dbReference type="InterPro" id="IPR004843">
    <property type="entry name" value="Calcineurin-like_PHP"/>
</dbReference>
<comment type="similarity">
    <text evidence="4">Belongs to the cyclic nucleotide phosphodiesterase class-III family.</text>
</comment>
<dbReference type="Pfam" id="PF00149">
    <property type="entry name" value="Metallophos"/>
    <property type="match status" value="1"/>
</dbReference>
<dbReference type="AlphaFoldDB" id="A0A135HU33"/>
<gene>
    <name evidence="6" type="ORF">ATN84_11730</name>
</gene>
<protein>
    <submittedName>
        <fullName evidence="6">Metallophosphatase</fullName>
    </submittedName>
</protein>
<dbReference type="GO" id="GO:0016787">
    <property type="term" value="F:hydrolase activity"/>
    <property type="evidence" value="ECO:0007669"/>
    <property type="project" value="UniProtKB-KW"/>
</dbReference>
<dbReference type="Proteomes" id="UP000070107">
    <property type="component" value="Unassembled WGS sequence"/>
</dbReference>
<keyword evidence="7" id="KW-1185">Reference proteome</keyword>
<keyword evidence="1" id="KW-0479">Metal-binding</keyword>
<organism evidence="6 7">
    <name type="scientific">Paramesorhizobium deserti</name>
    <dbReference type="NCBI Taxonomy" id="1494590"/>
    <lineage>
        <taxon>Bacteria</taxon>
        <taxon>Pseudomonadati</taxon>
        <taxon>Pseudomonadota</taxon>
        <taxon>Alphaproteobacteria</taxon>
        <taxon>Hyphomicrobiales</taxon>
        <taxon>Phyllobacteriaceae</taxon>
        <taxon>Paramesorhizobium</taxon>
    </lineage>
</organism>
<evidence type="ECO:0000256" key="4">
    <source>
        <dbReference type="ARBA" id="ARBA00025742"/>
    </source>
</evidence>
<name>A0A135HU33_9HYPH</name>
<evidence type="ECO:0000259" key="5">
    <source>
        <dbReference type="Pfam" id="PF00149"/>
    </source>
</evidence>
<evidence type="ECO:0000313" key="6">
    <source>
        <dbReference type="EMBL" id="KXF76701.1"/>
    </source>
</evidence>